<evidence type="ECO:0000313" key="2">
    <source>
        <dbReference type="EMBL" id="MBB5744195.1"/>
    </source>
</evidence>
<protein>
    <submittedName>
        <fullName evidence="2">Nucleoside-diphosphate-sugar epimerase</fullName>
    </submittedName>
</protein>
<dbReference type="InterPro" id="IPR036291">
    <property type="entry name" value="NAD(P)-bd_dom_sf"/>
</dbReference>
<reference evidence="2 3" key="1">
    <citation type="submission" date="2020-08" db="EMBL/GenBank/DDBJ databases">
        <title>Sequencing the genomes of 1000 actinobacteria strains.</title>
        <authorList>
            <person name="Klenk H.-P."/>
        </authorList>
    </citation>
    <scope>NUCLEOTIDE SEQUENCE [LARGE SCALE GENOMIC DNA]</scope>
    <source>
        <strain evidence="2 3">DSM 24823</strain>
    </source>
</reference>
<feature type="region of interest" description="Disordered" evidence="1">
    <location>
        <begin position="122"/>
        <end position="141"/>
    </location>
</feature>
<keyword evidence="3" id="KW-1185">Reference proteome</keyword>
<sequence>MLRLVRDRRLPIVGGCGGVWSFIHVDDVASATAAAVTPGPSGLYNIVDDEPAAVAEWLPELARIVGARPPLRVPAWVARPMIGVFGVTWMTASRGSSNEKAKALLEWSPRYSSWREGFRSGLGVPATSGGTRKSGGTEHSV</sequence>
<accession>A0A7W9CEL1</accession>
<dbReference type="Gene3D" id="3.40.50.720">
    <property type="entry name" value="NAD(P)-binding Rossmann-like Domain"/>
    <property type="match status" value="1"/>
</dbReference>
<dbReference type="AlphaFoldDB" id="A0A7W9CEL1"/>
<evidence type="ECO:0000313" key="3">
    <source>
        <dbReference type="Proteomes" id="UP000517712"/>
    </source>
</evidence>
<name>A0A7W9CEL1_9MICO</name>
<gene>
    <name evidence="2" type="ORF">HD600_002692</name>
</gene>
<dbReference type="Proteomes" id="UP000517712">
    <property type="component" value="Unassembled WGS sequence"/>
</dbReference>
<evidence type="ECO:0000256" key="1">
    <source>
        <dbReference type="SAM" id="MobiDB-lite"/>
    </source>
</evidence>
<proteinExistence type="predicted"/>
<dbReference type="SUPFAM" id="SSF51735">
    <property type="entry name" value="NAD(P)-binding Rossmann-fold domains"/>
    <property type="match status" value="1"/>
</dbReference>
<dbReference type="EMBL" id="JACHMU010000001">
    <property type="protein sequence ID" value="MBB5744195.1"/>
    <property type="molecule type" value="Genomic_DNA"/>
</dbReference>
<comment type="caution">
    <text evidence="2">The sequence shown here is derived from an EMBL/GenBank/DDBJ whole genome shotgun (WGS) entry which is preliminary data.</text>
</comment>
<dbReference type="RefSeq" id="WP_184284271.1">
    <property type="nucleotide sequence ID" value="NZ_BAAAPG010000001.1"/>
</dbReference>
<organism evidence="2 3">
    <name type="scientific">Microbacterium ginsengiterrae</name>
    <dbReference type="NCBI Taxonomy" id="546115"/>
    <lineage>
        <taxon>Bacteria</taxon>
        <taxon>Bacillati</taxon>
        <taxon>Actinomycetota</taxon>
        <taxon>Actinomycetes</taxon>
        <taxon>Micrococcales</taxon>
        <taxon>Microbacteriaceae</taxon>
        <taxon>Microbacterium</taxon>
    </lineage>
</organism>